<evidence type="ECO:0000256" key="1">
    <source>
        <dbReference type="ARBA" id="ARBA00022729"/>
    </source>
</evidence>
<organism evidence="5 6">
    <name type="scientific">Anaerosolibacter carboniphilus</name>
    <dbReference type="NCBI Taxonomy" id="1417629"/>
    <lineage>
        <taxon>Bacteria</taxon>
        <taxon>Bacillati</taxon>
        <taxon>Bacillota</taxon>
        <taxon>Clostridia</taxon>
        <taxon>Peptostreptococcales</taxon>
        <taxon>Thermotaleaceae</taxon>
        <taxon>Anaerosolibacter</taxon>
    </lineage>
</organism>
<dbReference type="PANTHER" id="PTHR35788">
    <property type="entry name" value="EXPORTED PROTEIN-RELATED"/>
    <property type="match status" value="1"/>
</dbReference>
<dbReference type="SMART" id="SM01208">
    <property type="entry name" value="G5"/>
    <property type="match status" value="1"/>
</dbReference>
<dbReference type="PROSITE" id="PS51109">
    <property type="entry name" value="G5"/>
    <property type="match status" value="1"/>
</dbReference>
<keyword evidence="3" id="KW-1133">Transmembrane helix</keyword>
<evidence type="ECO:0000313" key="5">
    <source>
        <dbReference type="EMBL" id="MBB6214615.1"/>
    </source>
</evidence>
<keyword evidence="6" id="KW-1185">Reference proteome</keyword>
<dbReference type="EMBL" id="JACHEN010000003">
    <property type="protein sequence ID" value="MBB6214615.1"/>
    <property type="molecule type" value="Genomic_DNA"/>
</dbReference>
<evidence type="ECO:0000259" key="4">
    <source>
        <dbReference type="PROSITE" id="PS51109"/>
    </source>
</evidence>
<dbReference type="Pfam" id="PF12229">
    <property type="entry name" value="PG_binding_4"/>
    <property type="match status" value="1"/>
</dbReference>
<reference evidence="5 6" key="1">
    <citation type="submission" date="2020-08" db="EMBL/GenBank/DDBJ databases">
        <title>Genomic Encyclopedia of Type Strains, Phase IV (KMG-IV): sequencing the most valuable type-strain genomes for metagenomic binning, comparative biology and taxonomic classification.</title>
        <authorList>
            <person name="Goeker M."/>
        </authorList>
    </citation>
    <scope>NUCLEOTIDE SEQUENCE [LARGE SCALE GENOMIC DNA]</scope>
    <source>
        <strain evidence="5 6">DSM 103526</strain>
    </source>
</reference>
<evidence type="ECO:0000313" key="6">
    <source>
        <dbReference type="Proteomes" id="UP000579281"/>
    </source>
</evidence>
<evidence type="ECO:0000256" key="3">
    <source>
        <dbReference type="SAM" id="Phobius"/>
    </source>
</evidence>
<comment type="caution">
    <text evidence="5">The sequence shown here is derived from an EMBL/GenBank/DDBJ whole genome shotgun (WGS) entry which is preliminary data.</text>
</comment>
<keyword evidence="3" id="KW-0472">Membrane</keyword>
<dbReference type="Proteomes" id="UP000579281">
    <property type="component" value="Unassembled WGS sequence"/>
</dbReference>
<dbReference type="Pfam" id="PF04294">
    <property type="entry name" value="VanW"/>
    <property type="match status" value="1"/>
</dbReference>
<feature type="compositionally biased region" description="Basic and acidic residues" evidence="2">
    <location>
        <begin position="464"/>
        <end position="474"/>
    </location>
</feature>
<keyword evidence="3" id="KW-0812">Transmembrane</keyword>
<feature type="transmembrane region" description="Helical" evidence="3">
    <location>
        <begin position="12"/>
        <end position="38"/>
    </location>
</feature>
<accession>A0A841KWR4</accession>
<sequence>METKVKHKTKKSNIITGLIIVLFSFLISTTGISFFLLYRDTIYNGVTIENVDVGSLSVLEAQKKIHEHFEKSIDQQSLELGYGDKRWNIDGKDIGFSYDYTKAVNEAYQVGRDGSYFERLQKIVSLYKVPYNLNLVPIIDQSKLEGILIDIRKNIDQPSQDAKITKADGRFHITQEKVGLKVDIDRLKGLISEELKNNYRQGTVKVDIPVEVASPRITSESLSFIQELLGEYTTQFTAGNKNRTQNIALASKTINGTVLMPGEIFSFNEKVGPRTESRGYQNAPVIFKGELVDGLGGGICQVSSTIYNAILLSNLNIIERINHSIPSTYVPKGRDATVSYGVLDFKFQNILSQPIYIESYIRGNLLIVKVYGQKVDNKVVKIESRQDEVVKRTVEVKFDANMYQGEEKVEQEGRDGYKITTYKIVVENGVEIERKQISKDYYKPQKQIIVKGTKKRSAAPVQKTQDELKPKGEGEAGVEVIRP</sequence>
<dbReference type="Pfam" id="PF07501">
    <property type="entry name" value="G5"/>
    <property type="match status" value="1"/>
</dbReference>
<dbReference type="Gene3D" id="2.20.230.10">
    <property type="entry name" value="Resuscitation-promoting factor rpfb"/>
    <property type="match status" value="1"/>
</dbReference>
<name>A0A841KWR4_9FIRM</name>
<proteinExistence type="predicted"/>
<feature type="region of interest" description="Disordered" evidence="2">
    <location>
        <begin position="453"/>
        <end position="483"/>
    </location>
</feature>
<gene>
    <name evidence="5" type="ORF">HNQ80_000698</name>
</gene>
<dbReference type="InterPro" id="IPR022029">
    <property type="entry name" value="YoaR-like_PG-bd"/>
</dbReference>
<keyword evidence="1" id="KW-0732">Signal</keyword>
<dbReference type="PANTHER" id="PTHR35788:SF1">
    <property type="entry name" value="EXPORTED PROTEIN"/>
    <property type="match status" value="1"/>
</dbReference>
<dbReference type="InterPro" id="IPR052913">
    <property type="entry name" value="Glycopeptide_resist_protein"/>
</dbReference>
<evidence type="ECO:0000256" key="2">
    <source>
        <dbReference type="SAM" id="MobiDB-lite"/>
    </source>
</evidence>
<feature type="domain" description="G5" evidence="4">
    <location>
        <begin position="376"/>
        <end position="455"/>
    </location>
</feature>
<protein>
    <submittedName>
        <fullName evidence="5">Vancomycin resistance protein YoaR</fullName>
    </submittedName>
</protein>
<dbReference type="InterPro" id="IPR007391">
    <property type="entry name" value="Vancomycin_resist_VanW"/>
</dbReference>
<dbReference type="AlphaFoldDB" id="A0A841KWR4"/>
<dbReference type="InterPro" id="IPR011098">
    <property type="entry name" value="G5_dom"/>
</dbReference>